<dbReference type="PROSITE" id="PS00521">
    <property type="entry name" value="P5CR"/>
    <property type="match status" value="1"/>
</dbReference>
<dbReference type="EMBL" id="GG663737">
    <property type="protein sequence ID" value="EEH58674.1"/>
    <property type="molecule type" value="Genomic_DNA"/>
</dbReference>
<dbReference type="GO" id="GO:0004735">
    <property type="term" value="F:pyrroline-5-carboxylate reductase activity"/>
    <property type="evidence" value="ECO:0007669"/>
    <property type="project" value="UniProtKB-EC"/>
</dbReference>
<dbReference type="FunFam" id="1.10.3730.10:FF:000001">
    <property type="entry name" value="Pyrroline-5-carboxylate reductase"/>
    <property type="match status" value="1"/>
</dbReference>
<name>C1MN25_MICPC</name>
<dbReference type="InterPro" id="IPR000304">
    <property type="entry name" value="Pyrroline-COOH_reductase"/>
</dbReference>
<dbReference type="OrthoDB" id="10263291at2759"/>
<reference evidence="17 18" key="1">
    <citation type="journal article" date="2009" name="Science">
        <title>Green evolution and dynamic adaptations revealed by genomes of the marine picoeukaryotes Micromonas.</title>
        <authorList>
            <person name="Worden A.Z."/>
            <person name="Lee J.H."/>
            <person name="Mock T."/>
            <person name="Rouze P."/>
            <person name="Simmons M.P."/>
            <person name="Aerts A.L."/>
            <person name="Allen A.E."/>
            <person name="Cuvelier M.L."/>
            <person name="Derelle E."/>
            <person name="Everett M.V."/>
            <person name="Foulon E."/>
            <person name="Grimwood J."/>
            <person name="Gundlach H."/>
            <person name="Henrissat B."/>
            <person name="Napoli C."/>
            <person name="McDonald S.M."/>
            <person name="Parker M.S."/>
            <person name="Rombauts S."/>
            <person name="Salamov A."/>
            <person name="Von Dassow P."/>
            <person name="Badger J.H."/>
            <person name="Coutinho P.M."/>
            <person name="Demir E."/>
            <person name="Dubchak I."/>
            <person name="Gentemann C."/>
            <person name="Eikrem W."/>
            <person name="Gready J.E."/>
            <person name="John U."/>
            <person name="Lanier W."/>
            <person name="Lindquist E.A."/>
            <person name="Lucas S."/>
            <person name="Mayer K.F."/>
            <person name="Moreau H."/>
            <person name="Not F."/>
            <person name="Otillar R."/>
            <person name="Panaud O."/>
            <person name="Pangilinan J."/>
            <person name="Paulsen I."/>
            <person name="Piegu B."/>
            <person name="Poliakov A."/>
            <person name="Robbens S."/>
            <person name="Schmutz J."/>
            <person name="Toulza E."/>
            <person name="Wyss T."/>
            <person name="Zelensky A."/>
            <person name="Zhou K."/>
            <person name="Armbrust E.V."/>
            <person name="Bhattacharya D."/>
            <person name="Goodenough U.W."/>
            <person name="Van de Peer Y."/>
            <person name="Grigoriev I.V."/>
        </authorList>
    </citation>
    <scope>NUCLEOTIDE SEQUENCE [LARGE SCALE GENOMIC DNA]</scope>
    <source>
        <strain evidence="17 18">CCMP1545</strain>
    </source>
</reference>
<protein>
    <recommendedName>
        <fullName evidence="5 14">Pyrroline-5-carboxylate reductase</fullName>
        <ecNumber evidence="4 14">1.5.1.2</ecNumber>
    </recommendedName>
</protein>
<evidence type="ECO:0000313" key="17">
    <source>
        <dbReference type="EMBL" id="EEH58674.1"/>
    </source>
</evidence>
<evidence type="ECO:0000256" key="5">
    <source>
        <dbReference type="ARBA" id="ARBA00021413"/>
    </source>
</evidence>
<dbReference type="GO" id="GO:0055129">
    <property type="term" value="P:L-proline biosynthetic process"/>
    <property type="evidence" value="ECO:0007669"/>
    <property type="project" value="UniProtKB-UniPathway"/>
</dbReference>
<dbReference type="FunFam" id="3.40.50.720:FF:000190">
    <property type="entry name" value="Pyrroline-5-carboxylate reductase"/>
    <property type="match status" value="1"/>
</dbReference>
<evidence type="ECO:0000256" key="6">
    <source>
        <dbReference type="ARBA" id="ARBA00022490"/>
    </source>
</evidence>
<comment type="pathway">
    <text evidence="2 14">Amino-acid biosynthesis; L-proline biosynthesis; L-proline from L-glutamate 5-semialdehyde: step 1/1.</text>
</comment>
<dbReference type="InterPro" id="IPR008927">
    <property type="entry name" value="6-PGluconate_DH-like_C_sf"/>
</dbReference>
<gene>
    <name evidence="17" type="ORF">MICPUCDRAFT_49529</name>
</gene>
<dbReference type="InterPro" id="IPR028939">
    <property type="entry name" value="P5C_Rdtase_cat_N"/>
</dbReference>
<dbReference type="GO" id="GO:0005737">
    <property type="term" value="C:cytoplasm"/>
    <property type="evidence" value="ECO:0007669"/>
    <property type="project" value="UniProtKB-SubCell"/>
</dbReference>
<evidence type="ECO:0000256" key="10">
    <source>
        <dbReference type="ARBA" id="ARBA00023002"/>
    </source>
</evidence>
<dbReference type="AlphaFoldDB" id="C1MN25"/>
<keyword evidence="6" id="KW-0963">Cytoplasm</keyword>
<dbReference type="eggNOG" id="KOG3124">
    <property type="taxonomic scope" value="Eukaryota"/>
</dbReference>
<dbReference type="InterPro" id="IPR029036">
    <property type="entry name" value="P5CR_dimer"/>
</dbReference>
<dbReference type="UniPathway" id="UPA00098">
    <property type="reaction ID" value="UER00361"/>
</dbReference>
<evidence type="ECO:0000256" key="3">
    <source>
        <dbReference type="ARBA" id="ARBA00005525"/>
    </source>
</evidence>
<evidence type="ECO:0000256" key="8">
    <source>
        <dbReference type="ARBA" id="ARBA00022650"/>
    </source>
</evidence>
<dbReference type="SUPFAM" id="SSF51735">
    <property type="entry name" value="NAD(P)-binding Rossmann-fold domains"/>
    <property type="match status" value="1"/>
</dbReference>
<dbReference type="NCBIfam" id="TIGR00112">
    <property type="entry name" value="proC"/>
    <property type="match status" value="1"/>
</dbReference>
<evidence type="ECO:0000256" key="7">
    <source>
        <dbReference type="ARBA" id="ARBA00022605"/>
    </source>
</evidence>
<keyword evidence="8 14" id="KW-0641">Proline biosynthesis</keyword>
<dbReference type="InterPro" id="IPR053790">
    <property type="entry name" value="P5CR-like_CS"/>
</dbReference>
<dbReference type="OMA" id="VWAVKPQ"/>
<feature type="domain" description="Pyrroline-5-carboxylate reductase dimerisation" evidence="16">
    <location>
        <begin position="161"/>
        <end position="265"/>
    </location>
</feature>
<dbReference type="KEGG" id="mpp:MICPUCDRAFT_49529"/>
<comment type="catalytic activity">
    <reaction evidence="12 14">
        <text>L-proline + NADP(+) = (S)-1-pyrroline-5-carboxylate + NADPH + 2 H(+)</text>
        <dbReference type="Rhea" id="RHEA:14109"/>
        <dbReference type="ChEBI" id="CHEBI:15378"/>
        <dbReference type="ChEBI" id="CHEBI:17388"/>
        <dbReference type="ChEBI" id="CHEBI:57783"/>
        <dbReference type="ChEBI" id="CHEBI:58349"/>
        <dbReference type="ChEBI" id="CHEBI:60039"/>
        <dbReference type="EC" id="1.5.1.2"/>
    </reaction>
</comment>
<dbReference type="RefSeq" id="XP_003057029.1">
    <property type="nucleotide sequence ID" value="XM_003056983.1"/>
</dbReference>
<evidence type="ECO:0000256" key="9">
    <source>
        <dbReference type="ARBA" id="ARBA00022857"/>
    </source>
</evidence>
<accession>C1MN25</accession>
<keyword evidence="18" id="KW-1185">Reference proteome</keyword>
<evidence type="ECO:0000259" key="16">
    <source>
        <dbReference type="Pfam" id="PF14748"/>
    </source>
</evidence>
<dbReference type="InterPro" id="IPR036291">
    <property type="entry name" value="NAD(P)-bd_dom_sf"/>
</dbReference>
<dbReference type="PANTHER" id="PTHR11645">
    <property type="entry name" value="PYRROLINE-5-CARBOXYLATE REDUCTASE"/>
    <property type="match status" value="1"/>
</dbReference>
<organism evidence="18">
    <name type="scientific">Micromonas pusilla (strain CCMP1545)</name>
    <name type="common">Picoplanktonic green alga</name>
    <dbReference type="NCBI Taxonomy" id="564608"/>
    <lineage>
        <taxon>Eukaryota</taxon>
        <taxon>Viridiplantae</taxon>
        <taxon>Chlorophyta</taxon>
        <taxon>Mamiellophyceae</taxon>
        <taxon>Mamiellales</taxon>
        <taxon>Mamiellaceae</taxon>
        <taxon>Micromonas</taxon>
    </lineage>
</organism>
<evidence type="ECO:0000256" key="13">
    <source>
        <dbReference type="PIRSR" id="PIRSR000193-1"/>
    </source>
</evidence>
<dbReference type="HAMAP" id="MF_01925">
    <property type="entry name" value="P5C_reductase"/>
    <property type="match status" value="1"/>
</dbReference>
<evidence type="ECO:0000313" key="18">
    <source>
        <dbReference type="Proteomes" id="UP000001876"/>
    </source>
</evidence>
<dbReference type="SUPFAM" id="SSF48179">
    <property type="entry name" value="6-phosphogluconate dehydrogenase C-terminal domain-like"/>
    <property type="match status" value="1"/>
</dbReference>
<comment type="similarity">
    <text evidence="3 14">Belongs to the pyrroline-5-carboxylate reductase family.</text>
</comment>
<evidence type="ECO:0000259" key="15">
    <source>
        <dbReference type="Pfam" id="PF03807"/>
    </source>
</evidence>
<evidence type="ECO:0000256" key="4">
    <source>
        <dbReference type="ARBA" id="ARBA00012855"/>
    </source>
</evidence>
<dbReference type="GeneID" id="9682946"/>
<comment type="catalytic activity">
    <reaction evidence="11">
        <text>L-proline + NAD(+) = (S)-1-pyrroline-5-carboxylate + NADH + 2 H(+)</text>
        <dbReference type="Rhea" id="RHEA:14105"/>
        <dbReference type="ChEBI" id="CHEBI:15378"/>
        <dbReference type="ChEBI" id="CHEBI:17388"/>
        <dbReference type="ChEBI" id="CHEBI:57540"/>
        <dbReference type="ChEBI" id="CHEBI:57945"/>
        <dbReference type="ChEBI" id="CHEBI:60039"/>
        <dbReference type="EC" id="1.5.1.2"/>
    </reaction>
</comment>
<evidence type="ECO:0000256" key="2">
    <source>
        <dbReference type="ARBA" id="ARBA00005205"/>
    </source>
</evidence>
<dbReference type="Gene3D" id="3.40.50.720">
    <property type="entry name" value="NAD(P)-binding Rossmann-like Domain"/>
    <property type="match status" value="1"/>
</dbReference>
<keyword evidence="10 14" id="KW-0560">Oxidoreductase</keyword>
<feature type="domain" description="Pyrroline-5-carboxylate reductase catalytic N-terminal" evidence="15">
    <location>
        <begin position="4"/>
        <end position="98"/>
    </location>
</feature>
<evidence type="ECO:0000256" key="14">
    <source>
        <dbReference type="RuleBase" id="RU003903"/>
    </source>
</evidence>
<proteinExistence type="inferred from homology"/>
<keyword evidence="9 13" id="KW-0521">NADP</keyword>
<comment type="subcellular location">
    <subcellularLocation>
        <location evidence="1">Cytoplasm</location>
    </subcellularLocation>
</comment>
<dbReference type="PANTHER" id="PTHR11645:SF0">
    <property type="entry name" value="PYRROLINE-5-CARBOXYLATE REDUCTASE 3"/>
    <property type="match status" value="1"/>
</dbReference>
<evidence type="ECO:0000256" key="11">
    <source>
        <dbReference type="ARBA" id="ARBA00050547"/>
    </source>
</evidence>
<dbReference type="EC" id="1.5.1.2" evidence="4 14"/>
<dbReference type="Pfam" id="PF03807">
    <property type="entry name" value="F420_oxidored"/>
    <property type="match status" value="1"/>
</dbReference>
<evidence type="ECO:0000256" key="12">
    <source>
        <dbReference type="ARBA" id="ARBA00052690"/>
    </source>
</evidence>
<dbReference type="STRING" id="564608.C1MN25"/>
<sequence>MPLRVGFVGSGMMAEALAGGFDASGVAAFSDMCCVDRNQPRLDLFASWGVTPCATATELAKKCDVIFIAVKPYGVAAVLEEMRPALSKDTLVVSIAAGVTIATMEAAAGEGVPIIRVMPNTPCLVKCVAAAMSAGRYCDQTHADTVSTLFDAVGKIHQVKESLLNAVTGVSGSGPAYVFQVIEAMADGGVLAGLPRGVAQDLAARTVMGAAKMVIETGKHPGALKDGVTSPGGTTIAAVAELERCGVRSAFMRAVKAAADRGEELSKQ</sequence>
<keyword evidence="7 14" id="KW-0028">Amino-acid biosynthesis</keyword>
<feature type="binding site" evidence="13">
    <location>
        <begin position="69"/>
        <end position="72"/>
    </location>
    <ligand>
        <name>NADP(+)</name>
        <dbReference type="ChEBI" id="CHEBI:58349"/>
    </ligand>
</feature>
<dbReference type="PIRSF" id="PIRSF000193">
    <property type="entry name" value="Pyrrol-5-carb_rd"/>
    <property type="match status" value="1"/>
</dbReference>
<dbReference type="Gene3D" id="1.10.3730.10">
    <property type="entry name" value="ProC C-terminal domain-like"/>
    <property type="match status" value="1"/>
</dbReference>
<dbReference type="Proteomes" id="UP000001876">
    <property type="component" value="Unassembled WGS sequence"/>
</dbReference>
<evidence type="ECO:0000256" key="1">
    <source>
        <dbReference type="ARBA" id="ARBA00004496"/>
    </source>
</evidence>
<dbReference type="Pfam" id="PF14748">
    <property type="entry name" value="P5CR_dimer"/>
    <property type="match status" value="1"/>
</dbReference>